<dbReference type="Pfam" id="PF20330">
    <property type="entry name" value="DUF6625"/>
    <property type="match status" value="1"/>
</dbReference>
<protein>
    <recommendedName>
        <fullName evidence="3">Nucleotide-diphospho-sugar transferase domain-containing protein</fullName>
    </recommendedName>
</protein>
<keyword evidence="1" id="KW-0732">Signal</keyword>
<proteinExistence type="predicted"/>
<feature type="chain" id="PRO_5031396547" description="Nucleotide-diphospho-sugar transferase domain-containing protein" evidence="1">
    <location>
        <begin position="30"/>
        <end position="421"/>
    </location>
</feature>
<gene>
    <name evidence="2" type="ORF">PCAR00345_LOCUS35605</name>
</gene>
<dbReference type="InterPro" id="IPR046733">
    <property type="entry name" value="DUF6625"/>
</dbReference>
<feature type="signal peptide" evidence="1">
    <location>
        <begin position="1"/>
        <end position="29"/>
    </location>
</feature>
<accession>A0A7S4FA95</accession>
<evidence type="ECO:0000313" key="2">
    <source>
        <dbReference type="EMBL" id="CAE0782902.1"/>
    </source>
</evidence>
<sequence length="421" mass="47413">MSVGAWNLRSPLGIHAAAWLGLLLASAHGQPPPPCTSFGPLRDKLLNRGRNWHRIAFFIPWAGPWPSYAPRFLQSAASNHRIADFHFLIANGTSDPRSEAKRRGHRFEMSNIFVQCFGGLHDLEEQVSRRLGIRVLISRPYVMVDLKPTFGHLFREELRAAGYTHWAWCDIDMLLGDIGSNLSEQDWRRSIVTFRPGAQDPSFDGGLTIARNEHRLSKVMALGHPAVKELLAGANLGSNLAHYTEMGAPAHFFSRCDPAFDIAIHAIKLVSDWAFKFNGIRFVDRTFNLTWDPIAPALFSEVPSEAFMREQDEVVSIRPERPPVFTAHLKRPGALTGSAPDIYVGYGNFAPGTLVRSNCSWFRERVEPKASRRGSRIAYHFVLTKRHFVDCVTPRCLDPKREFVISADVGYGKRLQLLEYA</sequence>
<organism evidence="2">
    <name type="scientific">Chrysotila carterae</name>
    <name type="common">Marine alga</name>
    <name type="synonym">Syracosphaera carterae</name>
    <dbReference type="NCBI Taxonomy" id="13221"/>
    <lineage>
        <taxon>Eukaryota</taxon>
        <taxon>Haptista</taxon>
        <taxon>Haptophyta</taxon>
        <taxon>Prymnesiophyceae</taxon>
        <taxon>Isochrysidales</taxon>
        <taxon>Isochrysidaceae</taxon>
        <taxon>Chrysotila</taxon>
    </lineage>
</organism>
<evidence type="ECO:0008006" key="3">
    <source>
        <dbReference type="Google" id="ProtNLM"/>
    </source>
</evidence>
<name>A0A7S4FA95_CHRCT</name>
<dbReference type="EMBL" id="HBIZ01055940">
    <property type="protein sequence ID" value="CAE0782902.1"/>
    <property type="molecule type" value="Transcribed_RNA"/>
</dbReference>
<evidence type="ECO:0000256" key="1">
    <source>
        <dbReference type="SAM" id="SignalP"/>
    </source>
</evidence>
<reference evidence="2" key="1">
    <citation type="submission" date="2021-01" db="EMBL/GenBank/DDBJ databases">
        <authorList>
            <person name="Corre E."/>
            <person name="Pelletier E."/>
            <person name="Niang G."/>
            <person name="Scheremetjew M."/>
            <person name="Finn R."/>
            <person name="Kale V."/>
            <person name="Holt S."/>
            <person name="Cochrane G."/>
            <person name="Meng A."/>
            <person name="Brown T."/>
            <person name="Cohen L."/>
        </authorList>
    </citation>
    <scope>NUCLEOTIDE SEQUENCE</scope>
    <source>
        <strain evidence="2">CCMP645</strain>
    </source>
</reference>
<dbReference type="AlphaFoldDB" id="A0A7S4FA95"/>